<evidence type="ECO:0000313" key="1">
    <source>
        <dbReference type="EMBL" id="VEA79136.1"/>
    </source>
</evidence>
<organism evidence="1 2">
    <name type="scientific">Salmonella enterica subsp. arizonae</name>
    <dbReference type="NCBI Taxonomy" id="59203"/>
    <lineage>
        <taxon>Bacteria</taxon>
        <taxon>Pseudomonadati</taxon>
        <taxon>Pseudomonadota</taxon>
        <taxon>Gammaproteobacteria</taxon>
        <taxon>Enterobacterales</taxon>
        <taxon>Enterobacteriaceae</taxon>
        <taxon>Salmonella</taxon>
    </lineage>
</organism>
<accession>A0A447RA14</accession>
<reference evidence="1 2" key="1">
    <citation type="submission" date="2018-12" db="EMBL/GenBank/DDBJ databases">
        <authorList>
            <consortium name="Pathogen Informatics"/>
        </authorList>
    </citation>
    <scope>NUCLEOTIDE SEQUENCE [LARGE SCALE GENOMIC DNA]</scope>
    <source>
        <strain evidence="1 2">NCTC10047</strain>
    </source>
</reference>
<dbReference type="Proteomes" id="UP000275676">
    <property type="component" value="Chromosome"/>
</dbReference>
<dbReference type="AlphaFoldDB" id="A0A447RA14"/>
<sequence>MKLAPYLITLTLPFISLSTRTDYHTQINAGNTVSGDVG</sequence>
<proteinExistence type="predicted"/>
<gene>
    <name evidence="1" type="ORF">NCTC10047_05121</name>
</gene>
<name>A0A447RA14_SALER</name>
<evidence type="ECO:0000313" key="2">
    <source>
        <dbReference type="Proteomes" id="UP000275676"/>
    </source>
</evidence>
<protein>
    <submittedName>
        <fullName evidence="1">Uncharacterized protein</fullName>
    </submittedName>
</protein>
<dbReference type="EMBL" id="LR134156">
    <property type="protein sequence ID" value="VEA79136.1"/>
    <property type="molecule type" value="Genomic_DNA"/>
</dbReference>